<evidence type="ECO:0000313" key="4">
    <source>
        <dbReference type="Proteomes" id="UP000295468"/>
    </source>
</evidence>
<evidence type="ECO:0000313" key="3">
    <source>
        <dbReference type="EMBL" id="TDQ33009.1"/>
    </source>
</evidence>
<keyword evidence="1" id="KW-0732">Signal</keyword>
<proteinExistence type="predicted"/>
<keyword evidence="4" id="KW-1185">Reference proteome</keyword>
<gene>
    <name evidence="3" type="ORF">CLV82_0847</name>
</gene>
<protein>
    <recommendedName>
        <fullName evidence="2">Lipocalin-like domain-containing protein</fullName>
    </recommendedName>
</protein>
<dbReference type="Pfam" id="PF13648">
    <property type="entry name" value="Lipocalin_4"/>
    <property type="match status" value="1"/>
</dbReference>
<evidence type="ECO:0000256" key="1">
    <source>
        <dbReference type="SAM" id="SignalP"/>
    </source>
</evidence>
<dbReference type="AlphaFoldDB" id="A0A4R6TSZ3"/>
<accession>A0A4R6TSZ3</accession>
<reference evidence="3 4" key="1">
    <citation type="submission" date="2019-03" db="EMBL/GenBank/DDBJ databases">
        <title>Genomic Encyclopedia of Archaeal and Bacterial Type Strains, Phase II (KMG-II): from individual species to whole genera.</title>
        <authorList>
            <person name="Goeker M."/>
        </authorList>
    </citation>
    <scope>NUCLEOTIDE SEQUENCE [LARGE SCALE GENOMIC DNA]</scope>
    <source>
        <strain evidence="3 4">DSM 18435</strain>
    </source>
</reference>
<dbReference type="Proteomes" id="UP000295468">
    <property type="component" value="Unassembled WGS sequence"/>
</dbReference>
<feature type="domain" description="Lipocalin-like" evidence="2">
    <location>
        <begin position="32"/>
        <end position="96"/>
    </location>
</feature>
<sequence length="136" mass="14914">MRKFYALLPLVLICILVSCNAADDDIQNTTDIIGTWQLRAVLADPGDGSGEYEPVRSDKTIEFFADGTFITNVSFCDGSRDAEEGFSGTYNPETGVLSPEGCVYAGYMPSYSFEGKNLIIQLPCIEPCGEKYEKIN</sequence>
<feature type="chain" id="PRO_5020880467" description="Lipocalin-like domain-containing protein" evidence="1">
    <location>
        <begin position="22"/>
        <end position="136"/>
    </location>
</feature>
<name>A0A4R6TSZ3_9FLAO</name>
<comment type="caution">
    <text evidence="3">The sequence shown here is derived from an EMBL/GenBank/DDBJ whole genome shotgun (WGS) entry which is preliminary data.</text>
</comment>
<feature type="signal peptide" evidence="1">
    <location>
        <begin position="1"/>
        <end position="21"/>
    </location>
</feature>
<dbReference type="PROSITE" id="PS51257">
    <property type="entry name" value="PROKAR_LIPOPROTEIN"/>
    <property type="match status" value="1"/>
</dbReference>
<dbReference type="OrthoDB" id="955522at2"/>
<dbReference type="RefSeq" id="WP_133643025.1">
    <property type="nucleotide sequence ID" value="NZ_SNYI01000001.1"/>
</dbReference>
<dbReference type="InterPro" id="IPR024311">
    <property type="entry name" value="Lipocalin-like"/>
</dbReference>
<organism evidence="3 4">
    <name type="scientific">Zeaxanthinibacter enoshimensis</name>
    <dbReference type="NCBI Taxonomy" id="392009"/>
    <lineage>
        <taxon>Bacteria</taxon>
        <taxon>Pseudomonadati</taxon>
        <taxon>Bacteroidota</taxon>
        <taxon>Flavobacteriia</taxon>
        <taxon>Flavobacteriales</taxon>
        <taxon>Flavobacteriaceae</taxon>
        <taxon>Zeaxanthinibacter</taxon>
    </lineage>
</organism>
<dbReference type="EMBL" id="SNYI01000001">
    <property type="protein sequence ID" value="TDQ33009.1"/>
    <property type="molecule type" value="Genomic_DNA"/>
</dbReference>
<evidence type="ECO:0000259" key="2">
    <source>
        <dbReference type="Pfam" id="PF13648"/>
    </source>
</evidence>